<name>A0A1G4BIA6_9PEZI</name>
<feature type="region of interest" description="Disordered" evidence="1">
    <location>
        <begin position="87"/>
        <end position="110"/>
    </location>
</feature>
<dbReference type="Proteomes" id="UP000176998">
    <property type="component" value="Unassembled WGS sequence"/>
</dbReference>
<dbReference type="AlphaFoldDB" id="A0A1G4BIA6"/>
<dbReference type="EMBL" id="MJBS01000021">
    <property type="protein sequence ID" value="OHF01162.1"/>
    <property type="molecule type" value="Genomic_DNA"/>
</dbReference>
<accession>A0A1G4BIA6</accession>
<feature type="region of interest" description="Disordered" evidence="1">
    <location>
        <begin position="25"/>
        <end position="59"/>
    </location>
</feature>
<evidence type="ECO:0000313" key="2">
    <source>
        <dbReference type="EMBL" id="OHF01162.1"/>
    </source>
</evidence>
<evidence type="ECO:0000256" key="1">
    <source>
        <dbReference type="SAM" id="MobiDB-lite"/>
    </source>
</evidence>
<reference evidence="2 3" key="1">
    <citation type="submission" date="2016-09" db="EMBL/GenBank/DDBJ databases">
        <authorList>
            <person name="Capua I."/>
            <person name="De Benedictis P."/>
            <person name="Joannis T."/>
            <person name="Lombin L.H."/>
            <person name="Cattoli G."/>
        </authorList>
    </citation>
    <scope>NUCLEOTIDE SEQUENCE [LARGE SCALE GENOMIC DNA]</scope>
    <source>
        <strain evidence="2 3">IMI 309357</strain>
    </source>
</reference>
<protein>
    <submittedName>
        <fullName evidence="2">Uncharacterized protein</fullName>
    </submittedName>
</protein>
<dbReference type="GeneID" id="34556636"/>
<evidence type="ECO:0000313" key="3">
    <source>
        <dbReference type="Proteomes" id="UP000176998"/>
    </source>
</evidence>
<organism evidence="2 3">
    <name type="scientific">Colletotrichum orchidophilum</name>
    <dbReference type="NCBI Taxonomy" id="1209926"/>
    <lineage>
        <taxon>Eukaryota</taxon>
        <taxon>Fungi</taxon>
        <taxon>Dikarya</taxon>
        <taxon>Ascomycota</taxon>
        <taxon>Pezizomycotina</taxon>
        <taxon>Sordariomycetes</taxon>
        <taxon>Hypocreomycetidae</taxon>
        <taxon>Glomerellales</taxon>
        <taxon>Glomerellaceae</taxon>
        <taxon>Colletotrichum</taxon>
    </lineage>
</organism>
<proteinExistence type="predicted"/>
<keyword evidence="3" id="KW-1185">Reference proteome</keyword>
<sequence length="110" mass="12011">MHAVSLRHHLGLCGKRIFRIRGAPASRHSQVWPPRPALLGINQHPRRPRDPRSSRSDPLVVVIPEGSGSLETDYTVSTHTSVPRAVTTLEARPHSAAKMETNMAQPVAGS</sequence>
<comment type="caution">
    <text evidence="2">The sequence shown here is derived from an EMBL/GenBank/DDBJ whole genome shotgun (WGS) entry which is preliminary data.</text>
</comment>
<dbReference type="RefSeq" id="XP_022478304.1">
    <property type="nucleotide sequence ID" value="XM_022615126.1"/>
</dbReference>
<gene>
    <name evidence="2" type="ORF">CORC01_03476</name>
</gene>